<dbReference type="Proteomes" id="UP000439903">
    <property type="component" value="Unassembled WGS sequence"/>
</dbReference>
<evidence type="ECO:0000313" key="3">
    <source>
        <dbReference type="Proteomes" id="UP000439903"/>
    </source>
</evidence>
<protein>
    <submittedName>
        <fullName evidence="2">Hsp70 family protein</fullName>
    </submittedName>
</protein>
<dbReference type="Pfam" id="PF22693">
    <property type="entry name" value="MACPF_1"/>
    <property type="match status" value="1"/>
</dbReference>
<organism evidence="2 3">
    <name type="scientific">Gigaspora margarita</name>
    <dbReference type="NCBI Taxonomy" id="4874"/>
    <lineage>
        <taxon>Eukaryota</taxon>
        <taxon>Fungi</taxon>
        <taxon>Fungi incertae sedis</taxon>
        <taxon>Mucoromycota</taxon>
        <taxon>Glomeromycotina</taxon>
        <taxon>Glomeromycetes</taxon>
        <taxon>Diversisporales</taxon>
        <taxon>Gigasporaceae</taxon>
        <taxon>Gigaspora</taxon>
    </lineage>
</organism>
<reference evidence="2 3" key="1">
    <citation type="journal article" date="2019" name="Environ. Microbiol.">
        <title>At the nexus of three kingdoms: the genome of the mycorrhizal fungus Gigaspora margarita provides insights into plant, endobacterial and fungal interactions.</title>
        <authorList>
            <person name="Venice F."/>
            <person name="Ghignone S."/>
            <person name="Salvioli di Fossalunga A."/>
            <person name="Amselem J."/>
            <person name="Novero M."/>
            <person name="Xianan X."/>
            <person name="Sedzielewska Toro K."/>
            <person name="Morin E."/>
            <person name="Lipzen A."/>
            <person name="Grigoriev I.V."/>
            <person name="Henrissat B."/>
            <person name="Martin F.M."/>
            <person name="Bonfante P."/>
        </authorList>
    </citation>
    <scope>NUCLEOTIDE SEQUENCE [LARGE SCALE GENOMIC DNA]</scope>
    <source>
        <strain evidence="2 3">BEG34</strain>
    </source>
</reference>
<dbReference type="OrthoDB" id="2334385at2759"/>
<evidence type="ECO:0000313" key="2">
    <source>
        <dbReference type="EMBL" id="KAF0480861.1"/>
    </source>
</evidence>
<feature type="domain" description="MACPF-like" evidence="1">
    <location>
        <begin position="22"/>
        <end position="193"/>
    </location>
</feature>
<sequence>MSWEKSKEKFTRFQRSIEYSYIRDQRATIDFSKARITANEDFRQEIDIALNEETNDRKIVKLREISAKYGNFYAQRIHFGGAVINKIVNSESSSEDRGKRTIKGGFGTDINVHTIETEAYLNITHEANNQTRSRNKNMDSKTRVVGGDPTKYFEDGIVSWKKSLNDGSKWEVIGYDKIYPIFEVLDNERRNKIIKVLDQRILKAKRVDITMKLEAMDPYVYQMEKELAGISNINECQIFASIMSENNEDKKVYAVHVIYTSSSPAIVVHLVQRKEKTTMSRKVGEPARNIFKKILKKPSCSITLGWIIVGPPTSFDFDLFPAVLKSRNCSISRQNDRYVAITPEHQHCILGTCVLKLAEENNPMESKIVVGSHFTGKNSACLFVYDLENREKPVNDETIYQGLTLNYCTVETSSPENCNANRIRVDWSKNWIRFDRSKNQSTICYSTKIDNFSIITSCQGLILMNRLFDNCSANCQHGFLNANSKGYIYGSVNPQPPIDNEGMITYFLIDLNEFNRIRYNY</sequence>
<keyword evidence="3" id="KW-1185">Reference proteome</keyword>
<accession>A0A8H4EGY0</accession>
<name>A0A8H4EGY0_GIGMA</name>
<comment type="caution">
    <text evidence="2">The sequence shown here is derived from an EMBL/GenBank/DDBJ whole genome shotgun (WGS) entry which is preliminary data.</text>
</comment>
<proteinExistence type="predicted"/>
<dbReference type="EMBL" id="WTPW01000775">
    <property type="protein sequence ID" value="KAF0480861.1"/>
    <property type="molecule type" value="Genomic_DNA"/>
</dbReference>
<dbReference type="InterPro" id="IPR054586">
    <property type="entry name" value="MACPF_1_fungal"/>
</dbReference>
<evidence type="ECO:0000259" key="1">
    <source>
        <dbReference type="Pfam" id="PF22693"/>
    </source>
</evidence>
<gene>
    <name evidence="2" type="ORF">F8M41_023646</name>
</gene>
<dbReference type="AlphaFoldDB" id="A0A8H4EGY0"/>